<dbReference type="RefSeq" id="WP_283714434.1">
    <property type="nucleotide sequence ID" value="NZ_JASJND010000001.1"/>
</dbReference>
<name>A0ABT6ZAE9_9MICO</name>
<organism evidence="1 2">
    <name type="scientific">Microbacterium dauci</name>
    <dbReference type="NCBI Taxonomy" id="3048008"/>
    <lineage>
        <taxon>Bacteria</taxon>
        <taxon>Bacillati</taxon>
        <taxon>Actinomycetota</taxon>
        <taxon>Actinomycetes</taxon>
        <taxon>Micrococcales</taxon>
        <taxon>Microbacteriaceae</taxon>
        <taxon>Microbacterium</taxon>
    </lineage>
</organism>
<proteinExistence type="predicted"/>
<evidence type="ECO:0000313" key="1">
    <source>
        <dbReference type="EMBL" id="MDJ1113141.1"/>
    </source>
</evidence>
<reference evidence="1 2" key="1">
    <citation type="submission" date="2023-05" db="EMBL/GenBank/DDBJ databases">
        <title>Microbacterium dauci sp.nov., Isolated from Carrot Rhizosphere Soil.</title>
        <authorList>
            <person name="Xiao Z."/>
            <person name="Zheng J."/>
        </authorList>
    </citation>
    <scope>NUCLEOTIDE SEQUENCE [LARGE SCALE GENOMIC DNA]</scope>
    <source>
        <strain evidence="1 2">LX3-4</strain>
    </source>
</reference>
<sequence length="181" mass="19493">MKPRLVWSIGVGLLAVAWIVVAITPVEADAERPFAVAASVDEPATARTFTVTLSNMRLGAAATDPRGWTAEGTWLLVDIEAEARREEARVALRSAWLELDGIRYRASERPQSFLGTALAVGLPKSGTLAFELPGDIADAKGVIELATVTETRLDAIVTLPVDFGALERQQTVELAPTEWAR</sequence>
<dbReference type="EMBL" id="JASJND010000001">
    <property type="protein sequence ID" value="MDJ1113141.1"/>
    <property type="molecule type" value="Genomic_DNA"/>
</dbReference>
<evidence type="ECO:0008006" key="3">
    <source>
        <dbReference type="Google" id="ProtNLM"/>
    </source>
</evidence>
<keyword evidence="2" id="KW-1185">Reference proteome</keyword>
<protein>
    <recommendedName>
        <fullName evidence="3">DUF4352 domain-containing protein</fullName>
    </recommendedName>
</protein>
<gene>
    <name evidence="1" type="ORF">QNI14_01600</name>
</gene>
<dbReference type="Proteomes" id="UP001321481">
    <property type="component" value="Unassembled WGS sequence"/>
</dbReference>
<comment type="caution">
    <text evidence="1">The sequence shown here is derived from an EMBL/GenBank/DDBJ whole genome shotgun (WGS) entry which is preliminary data.</text>
</comment>
<accession>A0ABT6ZAE9</accession>
<evidence type="ECO:0000313" key="2">
    <source>
        <dbReference type="Proteomes" id="UP001321481"/>
    </source>
</evidence>